<reference evidence="1 2" key="1">
    <citation type="submission" date="2018-11" db="EMBL/GenBank/DDBJ databases">
        <authorList>
            <consortium name="Pathogen Informatics"/>
        </authorList>
    </citation>
    <scope>NUCLEOTIDE SEQUENCE [LARGE SCALE GENOMIC DNA]</scope>
</reference>
<sequence>MWYVVDKTLNTEPHLRNLLPVLINATTRKLRHGVQGSIPEAENQQDRFAVQEQRPAIDPKEAFHSVGSEAVTLVRHGVPSQYIKLLPELYNGFTTAISVFCNDIVVNVDWANAYHIPEAL</sequence>
<evidence type="ECO:0000313" key="1">
    <source>
        <dbReference type="EMBL" id="VDO67606.1"/>
    </source>
</evidence>
<dbReference type="EMBL" id="UZAH01025630">
    <property type="protein sequence ID" value="VDO67606.1"/>
    <property type="molecule type" value="Genomic_DNA"/>
</dbReference>
<accession>A0A183FHK7</accession>
<gene>
    <name evidence="1" type="ORF">HPBE_LOCUS6270</name>
</gene>
<dbReference type="Proteomes" id="UP000050761">
    <property type="component" value="Unassembled WGS sequence"/>
</dbReference>
<dbReference type="OrthoDB" id="410104at2759"/>
<organism evidence="2 3">
    <name type="scientific">Heligmosomoides polygyrus</name>
    <name type="common">Parasitic roundworm</name>
    <dbReference type="NCBI Taxonomy" id="6339"/>
    <lineage>
        <taxon>Eukaryota</taxon>
        <taxon>Metazoa</taxon>
        <taxon>Ecdysozoa</taxon>
        <taxon>Nematoda</taxon>
        <taxon>Chromadorea</taxon>
        <taxon>Rhabditida</taxon>
        <taxon>Rhabditina</taxon>
        <taxon>Rhabditomorpha</taxon>
        <taxon>Strongyloidea</taxon>
        <taxon>Heligmosomidae</taxon>
        <taxon>Heligmosomoides</taxon>
    </lineage>
</organism>
<dbReference type="WBParaSite" id="HPBE_0000626901-mRNA-1">
    <property type="protein sequence ID" value="HPBE_0000626901-mRNA-1"/>
    <property type="gene ID" value="HPBE_0000626901"/>
</dbReference>
<protein>
    <submittedName>
        <fullName evidence="3">Cytochrome P450</fullName>
    </submittedName>
</protein>
<proteinExistence type="predicted"/>
<accession>A0A3P7X3M7</accession>
<name>A0A183FHK7_HELPZ</name>
<evidence type="ECO:0000313" key="3">
    <source>
        <dbReference type="WBParaSite" id="HPBE_0000626901-mRNA-1"/>
    </source>
</evidence>
<dbReference type="AlphaFoldDB" id="A0A183FHK7"/>
<reference evidence="3" key="2">
    <citation type="submission" date="2019-09" db="UniProtKB">
        <authorList>
            <consortium name="WormBaseParasite"/>
        </authorList>
    </citation>
    <scope>IDENTIFICATION</scope>
</reference>
<keyword evidence="2" id="KW-1185">Reference proteome</keyword>
<evidence type="ECO:0000313" key="2">
    <source>
        <dbReference type="Proteomes" id="UP000050761"/>
    </source>
</evidence>